<dbReference type="GO" id="GO:0034496">
    <property type="term" value="P:multivesicular body membrane disassembly"/>
    <property type="evidence" value="ECO:0007669"/>
    <property type="project" value="TreeGrafter"/>
</dbReference>
<keyword evidence="12" id="KW-1133">Transmembrane helix</keyword>
<evidence type="ECO:0000256" key="17">
    <source>
        <dbReference type="ARBA" id="ARBA00029828"/>
    </source>
</evidence>
<evidence type="ECO:0000256" key="18">
    <source>
        <dbReference type="SAM" id="SignalP"/>
    </source>
</evidence>
<dbReference type="EC" id="3.1.1.3" evidence="6"/>
<evidence type="ECO:0000256" key="7">
    <source>
        <dbReference type="ARBA" id="ARBA00022692"/>
    </source>
</evidence>
<evidence type="ECO:0000256" key="5">
    <source>
        <dbReference type="ARBA" id="ARBA00011137"/>
    </source>
</evidence>
<dbReference type="GO" id="GO:0004806">
    <property type="term" value="F:triacylglycerol lipase activity"/>
    <property type="evidence" value="ECO:0007669"/>
    <property type="project" value="UniProtKB-EC"/>
</dbReference>
<evidence type="ECO:0000313" key="19">
    <source>
        <dbReference type="EMBL" id="CDS08537.1"/>
    </source>
</evidence>
<accession>A0A077WPA1</accession>
<comment type="subunit">
    <text evidence="5">Binds to both phosphatidylinositol (PI) and phosphatidylinositol 3,5-bisphosphate (PIP2).</text>
</comment>
<evidence type="ECO:0000256" key="11">
    <source>
        <dbReference type="ARBA" id="ARBA00022968"/>
    </source>
</evidence>
<evidence type="ECO:0000256" key="3">
    <source>
        <dbReference type="ARBA" id="ARBA00004343"/>
    </source>
</evidence>
<dbReference type="GO" id="GO:0032585">
    <property type="term" value="C:multivesicular body membrane"/>
    <property type="evidence" value="ECO:0007669"/>
    <property type="project" value="UniProtKB-SubCell"/>
</dbReference>
<evidence type="ECO:0000256" key="12">
    <source>
        <dbReference type="ARBA" id="ARBA00022989"/>
    </source>
</evidence>
<comment type="subcellular location">
    <subcellularLocation>
        <location evidence="3">Endosome</location>
        <location evidence="3">Multivesicular body membrane</location>
        <topology evidence="3">Single-pass type II membrane protein</topology>
    </subcellularLocation>
    <subcellularLocation>
        <location evidence="2">Prevacuolar compartment membrane</location>
        <topology evidence="2">Single-pass type II membrane protein</topology>
    </subcellularLocation>
</comment>
<proteinExistence type="inferred from homology"/>
<evidence type="ECO:0000256" key="2">
    <source>
        <dbReference type="ARBA" id="ARBA00004270"/>
    </source>
</evidence>
<keyword evidence="10" id="KW-0442">Lipid degradation</keyword>
<keyword evidence="15" id="KW-0472">Membrane</keyword>
<dbReference type="GO" id="GO:0005775">
    <property type="term" value="C:vacuolar lumen"/>
    <property type="evidence" value="ECO:0007669"/>
    <property type="project" value="TreeGrafter"/>
</dbReference>
<protein>
    <recommendedName>
        <fullName evidence="6">triacylglycerol lipase</fullName>
        <ecNumber evidence="6">3.1.1.3</ecNumber>
    </recommendedName>
    <alternativeName>
        <fullName evidence="17">Autophagy-related protein 15</fullName>
    </alternativeName>
</protein>
<comment type="similarity">
    <text evidence="4">Belongs to the AB hydrolase superfamily. Lipase family.</text>
</comment>
<evidence type="ECO:0000256" key="14">
    <source>
        <dbReference type="ARBA" id="ARBA00023098"/>
    </source>
</evidence>
<keyword evidence="18" id="KW-0732">Signal</keyword>
<evidence type="ECO:0000256" key="13">
    <source>
        <dbReference type="ARBA" id="ARBA00023006"/>
    </source>
</evidence>
<reference evidence="19" key="1">
    <citation type="journal article" date="2014" name="Genome Announc.">
        <title>De novo whole-genome sequence and genome annotation of Lichtheimia ramosa.</title>
        <authorList>
            <person name="Linde J."/>
            <person name="Schwartze V."/>
            <person name="Binder U."/>
            <person name="Lass-Florl C."/>
            <person name="Voigt K."/>
            <person name="Horn F."/>
        </authorList>
    </citation>
    <scope>NUCLEOTIDE SEQUENCE</scope>
    <source>
        <strain evidence="19">JMRC FSU:6197</strain>
    </source>
</reference>
<dbReference type="OrthoDB" id="58570at2759"/>
<keyword evidence="7" id="KW-0812">Transmembrane</keyword>
<evidence type="ECO:0000256" key="6">
    <source>
        <dbReference type="ARBA" id="ARBA00013279"/>
    </source>
</evidence>
<keyword evidence="9" id="KW-0378">Hydrolase</keyword>
<evidence type="ECO:0000256" key="9">
    <source>
        <dbReference type="ARBA" id="ARBA00022801"/>
    </source>
</evidence>
<dbReference type="InterPro" id="IPR050805">
    <property type="entry name" value="ATG15_Lipase"/>
</dbReference>
<keyword evidence="13" id="KW-0072">Autophagy</keyword>
<dbReference type="EMBL" id="LK023325">
    <property type="protein sequence ID" value="CDS08537.1"/>
    <property type="molecule type" value="Genomic_DNA"/>
</dbReference>
<evidence type="ECO:0000256" key="8">
    <source>
        <dbReference type="ARBA" id="ARBA00022753"/>
    </source>
</evidence>
<dbReference type="GO" id="GO:0046461">
    <property type="term" value="P:neutral lipid catabolic process"/>
    <property type="evidence" value="ECO:0007669"/>
    <property type="project" value="TreeGrafter"/>
</dbReference>
<dbReference type="GO" id="GO:0006660">
    <property type="term" value="P:phosphatidylserine catabolic process"/>
    <property type="evidence" value="ECO:0007669"/>
    <property type="project" value="TreeGrafter"/>
</dbReference>
<sequence length="148" mass="16523">MTGHSLGGALASLVGQTFLVPTVTYEIPGEQLAAQRLHLPHAPGVDLPLWHFGHTADPIFVGACKGPSSSCWYGGYAMETRCHTGKMCVWDTVRDKGWRVDIRSHRVADVIEYILKQEEEFPLPDCSFEDEDCTDCGLWNYTDPRDPK</sequence>
<keyword evidence="8" id="KW-0967">Endosome</keyword>
<dbReference type="GO" id="GO:0034727">
    <property type="term" value="P:piecemeal microautophagy of the nucleus"/>
    <property type="evidence" value="ECO:0007669"/>
    <property type="project" value="TreeGrafter"/>
</dbReference>
<organism evidence="19">
    <name type="scientific">Lichtheimia ramosa</name>
    <dbReference type="NCBI Taxonomy" id="688394"/>
    <lineage>
        <taxon>Eukaryota</taxon>
        <taxon>Fungi</taxon>
        <taxon>Fungi incertae sedis</taxon>
        <taxon>Mucoromycota</taxon>
        <taxon>Mucoromycotina</taxon>
        <taxon>Mucoromycetes</taxon>
        <taxon>Mucorales</taxon>
        <taxon>Lichtheimiaceae</taxon>
        <taxon>Lichtheimia</taxon>
    </lineage>
</organism>
<keyword evidence="11" id="KW-0735">Signal-anchor</keyword>
<name>A0A077WPA1_9FUNG</name>
<dbReference type="GO" id="GO:0004620">
    <property type="term" value="F:phospholipase activity"/>
    <property type="evidence" value="ECO:0007669"/>
    <property type="project" value="TreeGrafter"/>
</dbReference>
<keyword evidence="16" id="KW-0325">Glycoprotein</keyword>
<dbReference type="AlphaFoldDB" id="A0A077WPA1"/>
<dbReference type="SUPFAM" id="SSF53474">
    <property type="entry name" value="alpha/beta-Hydrolases"/>
    <property type="match status" value="1"/>
</dbReference>
<keyword evidence="14" id="KW-0443">Lipid metabolism</keyword>
<dbReference type="PANTHER" id="PTHR47175:SF2">
    <property type="entry name" value="LIPASE ATG15-RELATED"/>
    <property type="match status" value="1"/>
</dbReference>
<comment type="catalytic activity">
    <reaction evidence="1">
        <text>a triacylglycerol + H2O = a diacylglycerol + a fatty acid + H(+)</text>
        <dbReference type="Rhea" id="RHEA:12044"/>
        <dbReference type="ChEBI" id="CHEBI:15377"/>
        <dbReference type="ChEBI" id="CHEBI:15378"/>
        <dbReference type="ChEBI" id="CHEBI:17855"/>
        <dbReference type="ChEBI" id="CHEBI:18035"/>
        <dbReference type="ChEBI" id="CHEBI:28868"/>
        <dbReference type="EC" id="3.1.1.3"/>
    </reaction>
</comment>
<evidence type="ECO:0000256" key="10">
    <source>
        <dbReference type="ARBA" id="ARBA00022963"/>
    </source>
</evidence>
<gene>
    <name evidence="19" type="ORF">LRAMOSA09898</name>
</gene>
<dbReference type="InterPro" id="IPR029058">
    <property type="entry name" value="AB_hydrolase_fold"/>
</dbReference>
<evidence type="ECO:0000256" key="1">
    <source>
        <dbReference type="ARBA" id="ARBA00001024"/>
    </source>
</evidence>
<evidence type="ECO:0000256" key="15">
    <source>
        <dbReference type="ARBA" id="ARBA00023136"/>
    </source>
</evidence>
<dbReference type="PANTHER" id="PTHR47175">
    <property type="entry name" value="LIPASE ATG15-RELATED"/>
    <property type="match status" value="1"/>
</dbReference>
<evidence type="ECO:0000256" key="16">
    <source>
        <dbReference type="ARBA" id="ARBA00023180"/>
    </source>
</evidence>
<feature type="signal peptide" evidence="18">
    <location>
        <begin position="1"/>
        <end position="19"/>
    </location>
</feature>
<evidence type="ECO:0000256" key="4">
    <source>
        <dbReference type="ARBA" id="ARBA00010701"/>
    </source>
</evidence>
<feature type="chain" id="PRO_5001726325" description="triacylglycerol lipase" evidence="18">
    <location>
        <begin position="20"/>
        <end position="148"/>
    </location>
</feature>